<evidence type="ECO:0000313" key="3">
    <source>
        <dbReference type="Proteomes" id="UP000000268"/>
    </source>
</evidence>
<gene>
    <name evidence="2" type="ordered locus">AM1_2700</name>
</gene>
<dbReference type="SUPFAM" id="SSF53756">
    <property type="entry name" value="UDP-Glycosyltransferase/glycogen phosphorylase"/>
    <property type="match status" value="1"/>
</dbReference>
<organism evidence="2 3">
    <name type="scientific">Acaryochloris marina (strain MBIC 11017)</name>
    <dbReference type="NCBI Taxonomy" id="329726"/>
    <lineage>
        <taxon>Bacteria</taxon>
        <taxon>Bacillati</taxon>
        <taxon>Cyanobacteriota</taxon>
        <taxon>Cyanophyceae</taxon>
        <taxon>Acaryochloridales</taxon>
        <taxon>Acaryochloridaceae</taxon>
        <taxon>Acaryochloris</taxon>
    </lineage>
</organism>
<dbReference type="InterPro" id="IPR028098">
    <property type="entry name" value="Glyco_trans_4-like_N"/>
</dbReference>
<dbReference type="Proteomes" id="UP000000268">
    <property type="component" value="Chromosome"/>
</dbReference>
<reference evidence="2 3" key="1">
    <citation type="journal article" date="2008" name="Proc. Natl. Acad. Sci. U.S.A.">
        <title>Niche adaptation and genome expansion in the chlorophyll d-producing cyanobacterium Acaryochloris marina.</title>
        <authorList>
            <person name="Swingley W.D."/>
            <person name="Chen M."/>
            <person name="Cheung P.C."/>
            <person name="Conrad A.L."/>
            <person name="Dejesa L.C."/>
            <person name="Hao J."/>
            <person name="Honchak B.M."/>
            <person name="Karbach L.E."/>
            <person name="Kurdoglu A."/>
            <person name="Lahiri S."/>
            <person name="Mastrian S.D."/>
            <person name="Miyashita H."/>
            <person name="Page L."/>
            <person name="Ramakrishna P."/>
            <person name="Satoh S."/>
            <person name="Sattley W.M."/>
            <person name="Shimada Y."/>
            <person name="Taylor H.L."/>
            <person name="Tomo T."/>
            <person name="Tsuchiya T."/>
            <person name="Wang Z.T."/>
            <person name="Raymond J."/>
            <person name="Mimuro M."/>
            <person name="Blankenship R.E."/>
            <person name="Touchman J.W."/>
        </authorList>
    </citation>
    <scope>NUCLEOTIDE SEQUENCE [LARGE SCALE GENOMIC DNA]</scope>
    <source>
        <strain evidence="3">MBIC 11017</strain>
    </source>
</reference>
<evidence type="ECO:0000259" key="1">
    <source>
        <dbReference type="Pfam" id="PF13579"/>
    </source>
</evidence>
<dbReference type="KEGG" id="amr:AM1_2700"/>
<name>B0C816_ACAM1</name>
<protein>
    <submittedName>
        <fullName evidence="2">Glycosyl transferase, group 1, putative</fullName>
    </submittedName>
</protein>
<dbReference type="GO" id="GO:0016740">
    <property type="term" value="F:transferase activity"/>
    <property type="evidence" value="ECO:0007669"/>
    <property type="project" value="UniProtKB-KW"/>
</dbReference>
<accession>B0C816</accession>
<evidence type="ECO:0000313" key="2">
    <source>
        <dbReference type="EMBL" id="ABW27700.1"/>
    </source>
</evidence>
<keyword evidence="3" id="KW-1185">Reference proteome</keyword>
<keyword evidence="2" id="KW-0808">Transferase</keyword>
<dbReference type="Gene3D" id="3.40.50.2000">
    <property type="entry name" value="Glycogen Phosphorylase B"/>
    <property type="match status" value="1"/>
</dbReference>
<dbReference type="STRING" id="329726.AM1_2700"/>
<dbReference type="Pfam" id="PF13579">
    <property type="entry name" value="Glyco_trans_4_4"/>
    <property type="match status" value="1"/>
</dbReference>
<feature type="domain" description="Glycosyltransferase subfamily 4-like N-terminal" evidence="1">
    <location>
        <begin position="40"/>
        <end position="198"/>
    </location>
</feature>
<dbReference type="AlphaFoldDB" id="B0C816"/>
<proteinExistence type="predicted"/>
<dbReference type="HOGENOM" id="CLU_1208700_0_0_3"/>
<sequence>MIKAFLPEGLTPFIFENRMRILLLAPHPFFQTRGTPIAVDLMLRVLSERGDQIDMLTFPEGDDVVYDNVRIYRTPKLPFIKNISPGFSGKKLVCDGFMLIQAINLCWKYKYDIVHSVEESAFIALVLKVVFRTPYIYDMDSSLAQQMIEKFAFLSSLRFLFNAFERLAVRQAKVVIPVCETLSEDIQVYQPKRVVVLPDISLLDYSAPNNKA</sequence>
<dbReference type="eggNOG" id="COG0438">
    <property type="taxonomic scope" value="Bacteria"/>
</dbReference>
<dbReference type="EMBL" id="CP000828">
    <property type="protein sequence ID" value="ABW27700.1"/>
    <property type="molecule type" value="Genomic_DNA"/>
</dbReference>